<accession>A0ABR9DPC2</accession>
<evidence type="ECO:0000259" key="8">
    <source>
        <dbReference type="Pfam" id="PF16640"/>
    </source>
</evidence>
<protein>
    <recommendedName>
        <fullName evidence="4">Arabinogalactan endo-beta-1,4-galactanase</fullName>
        <ecNumber evidence="4">3.2.1.89</ecNumber>
    </recommendedName>
</protein>
<keyword evidence="2 4" id="KW-0378">Hydrolase</keyword>
<dbReference type="EC" id="3.2.1.89" evidence="4"/>
<sequence length="1045" mass="107654">MVLPLGAAARRAAVATTAVAALLVTHVTAVAAPADDGPVPAGITVEKVDGLSESFINGVDVSSVLALEASGVVFRDAAGLPADLFGTLADAGVTWVRVRVWNDPWTADGHGYGGGNNDVAAAAEIGRRATAAGLDLLVDFHYSDFWADPGKYKAPKAWAGMSLAEKETATYEFTRDALEAIEAAGADVDMVQVGNETNNGVAGVTGMASMAKIFSAGARGVREAVPDAKVAVHFTNPERGTFPGFAKQLADNGVDYDVFGASYYPFWHGTLENLTSTLTTVAETYGKEVAVLETSWARTLDDADGHENVIKSSYPQYPISVQGQATAVRDVMAAVSAVPDGKGLGVFYWEPAWLPVGPASALESNKVLWERDGSGWAASHAGEYDPNDAGKWYGGSAWDNQSLFADDGRPLESLNVFRYARTGALASHTPQSVDPVEVTLTVGEPVVLPSQVTLRYADLTTELVDVTWSGAQEWIRGAGTFRVTGTTASGIEAVATITVAAAVAEHLGNPGFEDGVIDPWTTTGGTVKWGGGDGLDGTWALNFYSASGGAFGVEQTVTGLPAGRYTFTLPIHGGDSEGTQEVFATSEGVTTTAAASLLGWQVVDRPSVEVVVGDSGRATVGLRGTLTAGGWAWVDAVSFAATEPTGVDTSALAALVERAAALRAGDWMSTSFAPVSAALEIAHVVLAGSAPEEADVLAVVGMLTEALDGLVGYVTGISATVSRTSYAFGEAFDPTTVTVTGTLAAGGTRPLAADEFTVTGFDARTSGAQDLVVQATADVPTNSATAPSTTVRVVVGAEPTSEPTETSEPSTAPPTTAPPTTAPPTTAPPTTAPPTTAPPTTAPPTTAPPTTAPSKVSVSLSLSRTRLGYGSTTNAKIRVVGATAAPSGIVRLYDGSRRIATGRLVVSGRTGRVTVKLPKNLAVGTHTLRAVYGGSSTTVSGRSAKVRLVVTKARPSMSASVRSNRLVVRVAAPGLPSKASVTVSVKGRTIGRAKVVKGVARVRLTSLPAGRHTLSVRLPGSKRVAERTLKVKVSVSKKPTVVRMR</sequence>
<dbReference type="PANTHER" id="PTHR34983">
    <property type="entry name" value="ARABINOGALACTAN ENDO-BETA-1,4-GALACTANASE A"/>
    <property type="match status" value="1"/>
</dbReference>
<evidence type="ECO:0000256" key="3">
    <source>
        <dbReference type="ARBA" id="ARBA00023295"/>
    </source>
</evidence>
<dbReference type="PANTHER" id="PTHR34983:SF2">
    <property type="entry name" value="ENDO-BETA-1,4-GALACTANASE"/>
    <property type="match status" value="1"/>
</dbReference>
<dbReference type="Gene3D" id="3.20.20.80">
    <property type="entry name" value="Glycosidases"/>
    <property type="match status" value="1"/>
</dbReference>
<dbReference type="InterPro" id="IPR022038">
    <property type="entry name" value="Ig-like_bact"/>
</dbReference>
<organism evidence="9 10">
    <name type="scientific">Flavimobilis rhizosphaerae</name>
    <dbReference type="NCBI Taxonomy" id="2775421"/>
    <lineage>
        <taxon>Bacteria</taxon>
        <taxon>Bacillati</taxon>
        <taxon>Actinomycetota</taxon>
        <taxon>Actinomycetes</taxon>
        <taxon>Micrococcales</taxon>
        <taxon>Jonesiaceae</taxon>
        <taxon>Flavimobilis</taxon>
    </lineage>
</organism>
<dbReference type="Pfam" id="PF16640">
    <property type="entry name" value="Big_3_5"/>
    <property type="match status" value="1"/>
</dbReference>
<dbReference type="SUPFAM" id="SSF51445">
    <property type="entry name" value="(Trans)glycosidases"/>
    <property type="match status" value="1"/>
</dbReference>
<feature type="domain" description="Ig-like" evidence="6">
    <location>
        <begin position="721"/>
        <end position="777"/>
    </location>
</feature>
<evidence type="ECO:0000259" key="7">
    <source>
        <dbReference type="Pfam" id="PF07532"/>
    </source>
</evidence>
<gene>
    <name evidence="9" type="ORF">IGS67_05615</name>
</gene>
<evidence type="ECO:0000256" key="5">
    <source>
        <dbReference type="SAM" id="MobiDB-lite"/>
    </source>
</evidence>
<dbReference type="Pfam" id="PF07523">
    <property type="entry name" value="Big_3"/>
    <property type="match status" value="1"/>
</dbReference>
<feature type="region of interest" description="Disordered" evidence="5">
    <location>
        <begin position="798"/>
        <end position="856"/>
    </location>
</feature>
<feature type="signal peptide" evidence="4">
    <location>
        <begin position="1"/>
        <end position="31"/>
    </location>
</feature>
<dbReference type="Gene3D" id="2.60.40.10">
    <property type="entry name" value="Immunoglobulins"/>
    <property type="match status" value="1"/>
</dbReference>
<feature type="domain" description="Bacterial Ig-like" evidence="8">
    <location>
        <begin position="861"/>
        <end position="951"/>
    </location>
</feature>
<dbReference type="InterPro" id="IPR011081">
    <property type="entry name" value="Big_4"/>
</dbReference>
<keyword evidence="10" id="KW-1185">Reference proteome</keyword>
<name>A0ABR9DPC2_9MICO</name>
<dbReference type="InterPro" id="IPR017853">
    <property type="entry name" value="GH"/>
</dbReference>
<evidence type="ECO:0000313" key="10">
    <source>
        <dbReference type="Proteomes" id="UP000642107"/>
    </source>
</evidence>
<dbReference type="Gene3D" id="2.60.40.3630">
    <property type="match status" value="1"/>
</dbReference>
<proteinExistence type="inferred from homology"/>
<comment type="similarity">
    <text evidence="1 4">Belongs to the glycosyl hydrolase 53 family.</text>
</comment>
<feature type="domain" description="Bacterial Ig-like" evidence="7">
    <location>
        <begin position="433"/>
        <end position="488"/>
    </location>
</feature>
<keyword evidence="4" id="KW-0732">Signal</keyword>
<evidence type="ECO:0000256" key="1">
    <source>
        <dbReference type="ARBA" id="ARBA00010687"/>
    </source>
</evidence>
<evidence type="ECO:0000256" key="2">
    <source>
        <dbReference type="ARBA" id="ARBA00022801"/>
    </source>
</evidence>
<feature type="chain" id="PRO_5045005593" description="Arabinogalactan endo-beta-1,4-galactanase" evidence="4">
    <location>
        <begin position="32"/>
        <end position="1045"/>
    </location>
</feature>
<dbReference type="Pfam" id="PF07745">
    <property type="entry name" value="Glyco_hydro_53"/>
    <property type="match status" value="1"/>
</dbReference>
<dbReference type="InterPro" id="IPR032109">
    <property type="entry name" value="Big_3_5"/>
</dbReference>
<dbReference type="EMBL" id="JACZDF010000002">
    <property type="protein sequence ID" value="MBD9698973.1"/>
    <property type="molecule type" value="Genomic_DNA"/>
</dbReference>
<evidence type="ECO:0000256" key="4">
    <source>
        <dbReference type="RuleBase" id="RU361192"/>
    </source>
</evidence>
<keyword evidence="3 4" id="KW-0326">Glycosidase</keyword>
<dbReference type="Proteomes" id="UP000642107">
    <property type="component" value="Unassembled WGS sequence"/>
</dbReference>
<comment type="catalytic activity">
    <reaction evidence="4">
        <text>The enzyme specifically hydrolyzes (1-&gt;4)-beta-D-galactosidic linkages in type I arabinogalactans.</text>
        <dbReference type="EC" id="3.2.1.89"/>
    </reaction>
</comment>
<feature type="compositionally biased region" description="Low complexity" evidence="5">
    <location>
        <begin position="798"/>
        <end position="810"/>
    </location>
</feature>
<feature type="compositionally biased region" description="Pro residues" evidence="5">
    <location>
        <begin position="811"/>
        <end position="851"/>
    </location>
</feature>
<dbReference type="InterPro" id="IPR011683">
    <property type="entry name" value="Glyco_hydro_53"/>
</dbReference>
<dbReference type="GO" id="GO:0016787">
    <property type="term" value="F:hydrolase activity"/>
    <property type="evidence" value="ECO:0007669"/>
    <property type="project" value="UniProtKB-KW"/>
</dbReference>
<dbReference type="Pfam" id="PF07532">
    <property type="entry name" value="Big_4"/>
    <property type="match status" value="1"/>
</dbReference>
<evidence type="ECO:0000313" key="9">
    <source>
        <dbReference type="EMBL" id="MBD9698973.1"/>
    </source>
</evidence>
<evidence type="ECO:0000259" key="6">
    <source>
        <dbReference type="Pfam" id="PF07523"/>
    </source>
</evidence>
<reference evidence="9 10" key="1">
    <citation type="submission" date="2020-09" db="EMBL/GenBank/DDBJ databases">
        <title>Flavimobilis rhizosphaerae sp. nov., isolated from rhizosphere soil of Spartina alterniflora.</title>
        <authorList>
            <person name="Hanqin C."/>
        </authorList>
    </citation>
    <scope>NUCLEOTIDE SEQUENCE [LARGE SCALE GENOMIC DNA]</scope>
    <source>
        <strain evidence="9 10">GY 10621</strain>
    </source>
</reference>
<comment type="caution">
    <text evidence="9">The sequence shown here is derived from an EMBL/GenBank/DDBJ whole genome shotgun (WGS) entry which is preliminary data.</text>
</comment>
<dbReference type="InterPro" id="IPR013783">
    <property type="entry name" value="Ig-like_fold"/>
</dbReference>
<dbReference type="Gene3D" id="2.60.120.260">
    <property type="entry name" value="Galactose-binding domain-like"/>
    <property type="match status" value="1"/>
</dbReference>